<keyword evidence="13" id="KW-1185">Reference proteome</keyword>
<sequence length="384" mass="42308">MHSTRRESRRYPEAVTCHDADFQSAVELALLIQARSKGSAAPADAPWKTSRFQPGEWPGAWDQTLESLPAILRGSVEMGLFSSAQLVRFLSMDVRPNVARAVTRSLPPQVARDIVGRLMADPAFVQKMCIEQMLTIGCNVSWEYQQRRDRFWKELDFVAINTLSLMAATGGLVWLMAPNRASGVLKAGWQRKLHDLPNHIFDASSPARRITAGQRAGSVVAKVFELGAVGTLAGAAMSGFGQLDMMARRHWDPSFTPSVRIPELRTSATGMALTMGVFANARYQMLGGIDRYLFDHSNFLLPYLGMSTAFRAVSTWFGQETRLHLQGLPVKSPTHVYKQRLGPGVVIREQLPPARTATSGTSAPRKTKKRATASKGFEMSATMA</sequence>
<evidence type="ECO:0000256" key="7">
    <source>
        <dbReference type="ARBA" id="ARBA00022946"/>
    </source>
</evidence>
<protein>
    <submittedName>
        <fullName evidence="12">Uncharacterized protein</fullName>
    </submittedName>
</protein>
<keyword evidence="5" id="KW-0934">Plastid</keyword>
<evidence type="ECO:0000313" key="12">
    <source>
        <dbReference type="EMBL" id="KAK9909601.1"/>
    </source>
</evidence>
<evidence type="ECO:0000256" key="8">
    <source>
        <dbReference type="ARBA" id="ARBA00022989"/>
    </source>
</evidence>
<evidence type="ECO:0000313" key="13">
    <source>
        <dbReference type="Proteomes" id="UP001491310"/>
    </source>
</evidence>
<dbReference type="PANTHER" id="PTHR31038:SF2">
    <property type="entry name" value="PROTEIN RETICULATA-RELATED 1, CHLOROPLASTIC"/>
    <property type="match status" value="1"/>
</dbReference>
<reference evidence="12 13" key="1">
    <citation type="journal article" date="2024" name="Nat. Commun.">
        <title>Phylogenomics reveals the evolutionary origins of lichenization in chlorophyte algae.</title>
        <authorList>
            <person name="Puginier C."/>
            <person name="Libourel C."/>
            <person name="Otte J."/>
            <person name="Skaloud P."/>
            <person name="Haon M."/>
            <person name="Grisel S."/>
            <person name="Petersen M."/>
            <person name="Berrin J.G."/>
            <person name="Delaux P.M."/>
            <person name="Dal Grande F."/>
            <person name="Keller J."/>
        </authorList>
    </citation>
    <scope>NUCLEOTIDE SEQUENCE [LARGE SCALE GENOMIC DNA]</scope>
    <source>
        <strain evidence="12 13">SAG 216-7</strain>
    </source>
</reference>
<comment type="subcellular location">
    <subcellularLocation>
        <location evidence="1">Membrane</location>
        <topology evidence="1">Multi-pass membrane protein</topology>
    </subcellularLocation>
    <subcellularLocation>
        <location evidence="2">Plastid</location>
        <location evidence="2">Chloroplast</location>
    </subcellularLocation>
</comment>
<keyword evidence="8 11" id="KW-1133">Transmembrane helix</keyword>
<gene>
    <name evidence="12" type="ORF">WJX75_004829</name>
</gene>
<evidence type="ECO:0000256" key="2">
    <source>
        <dbReference type="ARBA" id="ARBA00004229"/>
    </source>
</evidence>
<dbReference type="Proteomes" id="UP001491310">
    <property type="component" value="Unassembled WGS sequence"/>
</dbReference>
<feature type="region of interest" description="Disordered" evidence="10">
    <location>
        <begin position="352"/>
        <end position="384"/>
    </location>
</feature>
<name>A0ABR2YRF3_9CHLO</name>
<dbReference type="EMBL" id="JALJOT010000006">
    <property type="protein sequence ID" value="KAK9909601.1"/>
    <property type="molecule type" value="Genomic_DNA"/>
</dbReference>
<comment type="similarity">
    <text evidence="3">Belongs to the RETICULATA family.</text>
</comment>
<keyword evidence="7" id="KW-0809">Transit peptide</keyword>
<dbReference type="PANTHER" id="PTHR31038">
    <property type="entry name" value="EXPRESSED PROTEIN-RELATED"/>
    <property type="match status" value="1"/>
</dbReference>
<dbReference type="InterPro" id="IPR021825">
    <property type="entry name" value="RETICULATA-related"/>
</dbReference>
<evidence type="ECO:0000256" key="4">
    <source>
        <dbReference type="ARBA" id="ARBA00022528"/>
    </source>
</evidence>
<accession>A0ABR2YRF3</accession>
<evidence type="ECO:0000256" key="9">
    <source>
        <dbReference type="ARBA" id="ARBA00023136"/>
    </source>
</evidence>
<evidence type="ECO:0000256" key="10">
    <source>
        <dbReference type="SAM" id="MobiDB-lite"/>
    </source>
</evidence>
<evidence type="ECO:0000256" key="5">
    <source>
        <dbReference type="ARBA" id="ARBA00022640"/>
    </source>
</evidence>
<comment type="caution">
    <text evidence="12">The sequence shown here is derived from an EMBL/GenBank/DDBJ whole genome shotgun (WGS) entry which is preliminary data.</text>
</comment>
<evidence type="ECO:0000256" key="6">
    <source>
        <dbReference type="ARBA" id="ARBA00022692"/>
    </source>
</evidence>
<keyword evidence="6 11" id="KW-0812">Transmembrane</keyword>
<feature type="transmembrane region" description="Helical" evidence="11">
    <location>
        <begin position="157"/>
        <end position="177"/>
    </location>
</feature>
<keyword evidence="9 11" id="KW-0472">Membrane</keyword>
<dbReference type="Pfam" id="PF11891">
    <property type="entry name" value="RETICULATA-like"/>
    <property type="match status" value="1"/>
</dbReference>
<organism evidence="12 13">
    <name type="scientific">Coccomyxa subellipsoidea</name>
    <dbReference type="NCBI Taxonomy" id="248742"/>
    <lineage>
        <taxon>Eukaryota</taxon>
        <taxon>Viridiplantae</taxon>
        <taxon>Chlorophyta</taxon>
        <taxon>core chlorophytes</taxon>
        <taxon>Trebouxiophyceae</taxon>
        <taxon>Trebouxiophyceae incertae sedis</taxon>
        <taxon>Coccomyxaceae</taxon>
        <taxon>Coccomyxa</taxon>
    </lineage>
</organism>
<evidence type="ECO:0000256" key="11">
    <source>
        <dbReference type="SAM" id="Phobius"/>
    </source>
</evidence>
<proteinExistence type="inferred from homology"/>
<keyword evidence="4" id="KW-0150">Chloroplast</keyword>
<evidence type="ECO:0000256" key="3">
    <source>
        <dbReference type="ARBA" id="ARBA00010793"/>
    </source>
</evidence>
<evidence type="ECO:0000256" key="1">
    <source>
        <dbReference type="ARBA" id="ARBA00004141"/>
    </source>
</evidence>